<protein>
    <submittedName>
        <fullName evidence="1">Uncharacterized protein</fullName>
    </submittedName>
</protein>
<name>A0AAX0TJ64_ACIBA</name>
<dbReference type="RefSeq" id="WP_017817132.1">
    <property type="nucleotide sequence ID" value="NZ_CP142019.1"/>
</dbReference>
<evidence type="ECO:0000313" key="2">
    <source>
        <dbReference type="Proteomes" id="UP000223291"/>
    </source>
</evidence>
<accession>A0AAX0TJ64</accession>
<dbReference type="Proteomes" id="UP000223291">
    <property type="component" value="Unassembled WGS sequence"/>
</dbReference>
<sequence length="72" mass="8194">MNDLRIGDVVKHSSYPFNFNVVKVSKQWITCEGMSEIGKRVVEDFSPSFLEVVSRKPGMKINLTDVEKAFSK</sequence>
<gene>
    <name evidence="1" type="ORF">CPI82_13920</name>
</gene>
<dbReference type="AlphaFoldDB" id="A0AAX0TJ64"/>
<organism evidence="1 2">
    <name type="scientific">Acinetobacter baumannii</name>
    <dbReference type="NCBI Taxonomy" id="470"/>
    <lineage>
        <taxon>Bacteria</taxon>
        <taxon>Pseudomonadati</taxon>
        <taxon>Pseudomonadota</taxon>
        <taxon>Gammaproteobacteria</taxon>
        <taxon>Moraxellales</taxon>
        <taxon>Moraxellaceae</taxon>
        <taxon>Acinetobacter</taxon>
        <taxon>Acinetobacter calcoaceticus/baumannii complex</taxon>
    </lineage>
</organism>
<comment type="caution">
    <text evidence="1">The sequence shown here is derived from an EMBL/GenBank/DDBJ whole genome shotgun (WGS) entry which is preliminary data.</text>
</comment>
<proteinExistence type="predicted"/>
<dbReference type="EMBL" id="NXDV01000010">
    <property type="protein sequence ID" value="PHQ02227.1"/>
    <property type="molecule type" value="Genomic_DNA"/>
</dbReference>
<reference evidence="1 2" key="1">
    <citation type="submission" date="2017-09" db="EMBL/GenBank/DDBJ databases">
        <title>Draft genome of Acinetobacter baumannii strain I43, a mercury resistant bacteria.</title>
        <authorList>
            <person name="Siqueira K.A."/>
            <person name="Mello I.S."/>
            <person name="Mendes T.A."/>
            <person name="Soares M.A."/>
        </authorList>
    </citation>
    <scope>NUCLEOTIDE SEQUENCE [LARGE SCALE GENOMIC DNA]</scope>
    <source>
        <strain evidence="1 2">I43</strain>
    </source>
</reference>
<evidence type="ECO:0000313" key="1">
    <source>
        <dbReference type="EMBL" id="PHQ02227.1"/>
    </source>
</evidence>